<feature type="region of interest" description="Disordered" evidence="1">
    <location>
        <begin position="102"/>
        <end position="232"/>
    </location>
</feature>
<feature type="compositionally biased region" description="Low complexity" evidence="1">
    <location>
        <begin position="1"/>
        <end position="36"/>
    </location>
</feature>
<feature type="compositionally biased region" description="Pro residues" evidence="1">
    <location>
        <begin position="212"/>
        <end position="222"/>
    </location>
</feature>
<feature type="non-terminal residue" evidence="2">
    <location>
        <position position="232"/>
    </location>
</feature>
<dbReference type="AlphaFoldDB" id="A0AAN9A7C6"/>
<evidence type="ECO:0000313" key="3">
    <source>
        <dbReference type="Proteomes" id="UP001381693"/>
    </source>
</evidence>
<protein>
    <submittedName>
        <fullName evidence="2">Uncharacterized protein</fullName>
    </submittedName>
</protein>
<reference evidence="2 3" key="1">
    <citation type="submission" date="2023-11" db="EMBL/GenBank/DDBJ databases">
        <title>Halocaridina rubra genome assembly.</title>
        <authorList>
            <person name="Smith C."/>
        </authorList>
    </citation>
    <scope>NUCLEOTIDE SEQUENCE [LARGE SCALE GENOMIC DNA]</scope>
    <source>
        <strain evidence="2">EP-1</strain>
        <tissue evidence="2">Whole</tissue>
    </source>
</reference>
<name>A0AAN9A7C6_HALRR</name>
<dbReference type="EMBL" id="JAXCGZ010011414">
    <property type="protein sequence ID" value="KAK7074905.1"/>
    <property type="molecule type" value="Genomic_DNA"/>
</dbReference>
<accession>A0AAN9A7C6</accession>
<dbReference type="Proteomes" id="UP001381693">
    <property type="component" value="Unassembled WGS sequence"/>
</dbReference>
<organism evidence="2 3">
    <name type="scientific">Halocaridina rubra</name>
    <name type="common">Hawaiian red shrimp</name>
    <dbReference type="NCBI Taxonomy" id="373956"/>
    <lineage>
        <taxon>Eukaryota</taxon>
        <taxon>Metazoa</taxon>
        <taxon>Ecdysozoa</taxon>
        <taxon>Arthropoda</taxon>
        <taxon>Crustacea</taxon>
        <taxon>Multicrustacea</taxon>
        <taxon>Malacostraca</taxon>
        <taxon>Eumalacostraca</taxon>
        <taxon>Eucarida</taxon>
        <taxon>Decapoda</taxon>
        <taxon>Pleocyemata</taxon>
        <taxon>Caridea</taxon>
        <taxon>Atyoidea</taxon>
        <taxon>Atyidae</taxon>
        <taxon>Halocaridina</taxon>
    </lineage>
</organism>
<sequence>MSHGPLLSRSGGSGMPSMGELGEGSMMSPLAAHTALPPTPPHQDPKYDYAANHAGYENSSSCRIKGEYGDFNQSMNIRTGVKRTYPEGSSSQAKYPCVGNSYRREDVSYPNHGPPPPLQFMGTPAPLQPQQTPSSLQQPQQMQHQATPQYVLPPTPPQYPNGPHALHHQQAHHPEYTTTPTAWGANPSPYGGYAQYLDFNSCPPNSLTTTTLPPPEVPPPPTKPRRRRARRK</sequence>
<evidence type="ECO:0000256" key="1">
    <source>
        <dbReference type="SAM" id="MobiDB-lite"/>
    </source>
</evidence>
<evidence type="ECO:0000313" key="2">
    <source>
        <dbReference type="EMBL" id="KAK7074905.1"/>
    </source>
</evidence>
<proteinExistence type="predicted"/>
<feature type="compositionally biased region" description="Low complexity" evidence="1">
    <location>
        <begin position="124"/>
        <end position="149"/>
    </location>
</feature>
<feature type="compositionally biased region" description="Basic residues" evidence="1">
    <location>
        <begin position="223"/>
        <end position="232"/>
    </location>
</feature>
<keyword evidence="3" id="KW-1185">Reference proteome</keyword>
<gene>
    <name evidence="2" type="ORF">SK128_024741</name>
</gene>
<comment type="caution">
    <text evidence="2">The sequence shown here is derived from an EMBL/GenBank/DDBJ whole genome shotgun (WGS) entry which is preliminary data.</text>
</comment>
<feature type="region of interest" description="Disordered" evidence="1">
    <location>
        <begin position="1"/>
        <end position="52"/>
    </location>
</feature>
<feature type="compositionally biased region" description="Pro residues" evidence="1">
    <location>
        <begin position="151"/>
        <end position="160"/>
    </location>
</feature>